<evidence type="ECO:0000313" key="2">
    <source>
        <dbReference type="Proteomes" id="UP000663882"/>
    </source>
</evidence>
<accession>A0A813RE66</accession>
<dbReference type="Proteomes" id="UP000663882">
    <property type="component" value="Unassembled WGS sequence"/>
</dbReference>
<protein>
    <submittedName>
        <fullName evidence="1">Uncharacterized protein</fullName>
    </submittedName>
</protein>
<comment type="caution">
    <text evidence="1">The sequence shown here is derived from an EMBL/GenBank/DDBJ whole genome shotgun (WGS) entry which is preliminary data.</text>
</comment>
<sequence>MERLEDVICREERINDLIKPDEETGELKDQLKVEFESCSKCGRSLLSANLIHTSEWCSSGRNGNYFRYHTTTDQMPDEETGELKGQLKVEFEPCLKCLRSSLSANLIHTSERCPSGRNGNYFRYHATTDQMVCDACRQIEKISVTPVKCAKCGSLRGIKRLI</sequence>
<name>A0A813RE66_9BILA</name>
<dbReference type="EMBL" id="CAJNOO010000068">
    <property type="protein sequence ID" value="CAF0782488.1"/>
    <property type="molecule type" value="Genomic_DNA"/>
</dbReference>
<reference evidence="1" key="1">
    <citation type="submission" date="2021-02" db="EMBL/GenBank/DDBJ databases">
        <authorList>
            <person name="Nowell W R."/>
        </authorList>
    </citation>
    <scope>NUCLEOTIDE SEQUENCE</scope>
</reference>
<organism evidence="1 2">
    <name type="scientific">Rotaria sordida</name>
    <dbReference type="NCBI Taxonomy" id="392033"/>
    <lineage>
        <taxon>Eukaryota</taxon>
        <taxon>Metazoa</taxon>
        <taxon>Spiralia</taxon>
        <taxon>Gnathifera</taxon>
        <taxon>Rotifera</taxon>
        <taxon>Eurotatoria</taxon>
        <taxon>Bdelloidea</taxon>
        <taxon>Philodinida</taxon>
        <taxon>Philodinidae</taxon>
        <taxon>Rotaria</taxon>
    </lineage>
</organism>
<gene>
    <name evidence="1" type="ORF">RFH988_LOCUS2981</name>
</gene>
<dbReference type="OrthoDB" id="10178085at2759"/>
<dbReference type="AlphaFoldDB" id="A0A813RE66"/>
<evidence type="ECO:0000313" key="1">
    <source>
        <dbReference type="EMBL" id="CAF0782488.1"/>
    </source>
</evidence>
<proteinExistence type="predicted"/>